<dbReference type="InterPro" id="IPR050942">
    <property type="entry name" value="F-box_BR-signaling"/>
</dbReference>
<dbReference type="PANTHER" id="PTHR44259">
    <property type="entry name" value="OS07G0183000 PROTEIN-RELATED"/>
    <property type="match status" value="1"/>
</dbReference>
<gene>
    <name evidence="2" type="ORF">Ddye_002866</name>
</gene>
<dbReference type="Proteomes" id="UP001280121">
    <property type="component" value="Unassembled WGS sequence"/>
</dbReference>
<dbReference type="PANTHER" id="PTHR44259:SF114">
    <property type="entry name" value="OS06G0707300 PROTEIN"/>
    <property type="match status" value="1"/>
</dbReference>
<reference evidence="2" key="1">
    <citation type="journal article" date="2023" name="Plant J.">
        <title>Genome sequences and population genomics provide insights into the demographic history, inbreeding, and mutation load of two 'living fossil' tree species of Dipteronia.</title>
        <authorList>
            <person name="Feng Y."/>
            <person name="Comes H.P."/>
            <person name="Chen J."/>
            <person name="Zhu S."/>
            <person name="Lu R."/>
            <person name="Zhang X."/>
            <person name="Li P."/>
            <person name="Qiu J."/>
            <person name="Olsen K.M."/>
            <person name="Qiu Y."/>
        </authorList>
    </citation>
    <scope>NUCLEOTIDE SEQUENCE</scope>
    <source>
        <strain evidence="2">KIB01</strain>
    </source>
</reference>
<evidence type="ECO:0000313" key="3">
    <source>
        <dbReference type="Proteomes" id="UP001280121"/>
    </source>
</evidence>
<name>A0AAD9XSD3_9ROSI</name>
<sequence>MANWEKLIPVLLMEIANRIMILPDYVSFRGVCTSFRSAAPAKEKNSNSIAYAPASGRRPCPSKDIDKPIYARTLTFKCVISSTPLLTSDYIMMAIHGGGGKLSYVRAGDETWTPIDILRDERYEDITYFKGQFYAVNCLGTVMALNIRRDGLSEAEQVAVFPPLSSGFTFLFYIVESAGSLLMVQRFIRELSTYQTVGFNVFNIDLRANTCTEIKYLGDMVLFLVYNSSFSCAAHLCNCEPNSIYFADNCSDFEEEDGGVGRTWEFTV</sequence>
<dbReference type="EMBL" id="JANJYI010000001">
    <property type="protein sequence ID" value="KAK2664292.1"/>
    <property type="molecule type" value="Genomic_DNA"/>
</dbReference>
<keyword evidence="3" id="KW-1185">Reference proteome</keyword>
<dbReference type="AlphaFoldDB" id="A0AAD9XSD3"/>
<protein>
    <recommendedName>
        <fullName evidence="1">KIB1-4 beta-propeller domain-containing protein</fullName>
    </recommendedName>
</protein>
<evidence type="ECO:0000259" key="1">
    <source>
        <dbReference type="Pfam" id="PF03478"/>
    </source>
</evidence>
<comment type="caution">
    <text evidence="2">The sequence shown here is derived from an EMBL/GenBank/DDBJ whole genome shotgun (WGS) entry which is preliminary data.</text>
</comment>
<dbReference type="InterPro" id="IPR005174">
    <property type="entry name" value="KIB1-4_b-propeller"/>
</dbReference>
<evidence type="ECO:0000313" key="2">
    <source>
        <dbReference type="EMBL" id="KAK2664292.1"/>
    </source>
</evidence>
<feature type="domain" description="KIB1-4 beta-propeller" evidence="1">
    <location>
        <begin position="55"/>
        <end position="256"/>
    </location>
</feature>
<organism evidence="2 3">
    <name type="scientific">Dipteronia dyeriana</name>
    <dbReference type="NCBI Taxonomy" id="168575"/>
    <lineage>
        <taxon>Eukaryota</taxon>
        <taxon>Viridiplantae</taxon>
        <taxon>Streptophyta</taxon>
        <taxon>Embryophyta</taxon>
        <taxon>Tracheophyta</taxon>
        <taxon>Spermatophyta</taxon>
        <taxon>Magnoliopsida</taxon>
        <taxon>eudicotyledons</taxon>
        <taxon>Gunneridae</taxon>
        <taxon>Pentapetalae</taxon>
        <taxon>rosids</taxon>
        <taxon>malvids</taxon>
        <taxon>Sapindales</taxon>
        <taxon>Sapindaceae</taxon>
        <taxon>Hippocastanoideae</taxon>
        <taxon>Acereae</taxon>
        <taxon>Dipteronia</taxon>
    </lineage>
</organism>
<proteinExistence type="predicted"/>
<dbReference type="Pfam" id="PF03478">
    <property type="entry name" value="Beta-prop_KIB1-4"/>
    <property type="match status" value="1"/>
</dbReference>
<accession>A0AAD9XSD3</accession>